<sequence length="285" mass="29540">MAALRAGAAPGTDPRLTPARPDLAAERLRGEVEAARYASPVRMRVALGVAPLRARPGAKGLASELVYGAEFEVYESAGGLAWGQAPRDGYVGYVPAEALEAANGPATHRVTAPLSHLYPGPDLKTAPLTPLPMNALLSGTVEGAWLVTRHGCAPAQHVAEAASTVPDWVDAAERFVGAPYLWGGGSALGIDCSGLVQAARWAAGFACPRDSDMQSACGTEVAQAGLRRGDLVFWKGHVGVMLDGARLLHANAHHMACAIEPLAGAIDRIAAGEYGPPTGFRRLDG</sequence>
<dbReference type="Pfam" id="PF18348">
    <property type="entry name" value="SH3_16"/>
    <property type="match status" value="1"/>
</dbReference>
<organism evidence="7 8">
    <name type="scientific">Albimonas donghaensis</name>
    <dbReference type="NCBI Taxonomy" id="356660"/>
    <lineage>
        <taxon>Bacteria</taxon>
        <taxon>Pseudomonadati</taxon>
        <taxon>Pseudomonadota</taxon>
        <taxon>Alphaproteobacteria</taxon>
        <taxon>Rhodobacterales</taxon>
        <taxon>Paracoccaceae</taxon>
        <taxon>Albimonas</taxon>
    </lineage>
</organism>
<evidence type="ECO:0000256" key="1">
    <source>
        <dbReference type="ARBA" id="ARBA00007074"/>
    </source>
</evidence>
<keyword evidence="4" id="KW-0788">Thiol protease</keyword>
<proteinExistence type="inferred from homology"/>
<evidence type="ECO:0000313" key="8">
    <source>
        <dbReference type="Proteomes" id="UP000199118"/>
    </source>
</evidence>
<name>A0A1H2WR41_9RHOB</name>
<dbReference type="AlphaFoldDB" id="A0A1H2WR41"/>
<dbReference type="PANTHER" id="PTHR47359">
    <property type="entry name" value="PEPTIDOGLYCAN DL-ENDOPEPTIDASE CWLO"/>
    <property type="match status" value="1"/>
</dbReference>
<gene>
    <name evidence="7" type="ORF">SAMN05444336_102449</name>
</gene>
<keyword evidence="3 7" id="KW-0378">Hydrolase</keyword>
<dbReference type="EMBL" id="FNMZ01000002">
    <property type="protein sequence ID" value="SDW82449.1"/>
    <property type="molecule type" value="Genomic_DNA"/>
</dbReference>
<feature type="region of interest" description="Disordered" evidence="5">
    <location>
        <begin position="1"/>
        <end position="20"/>
    </location>
</feature>
<dbReference type="Gene3D" id="3.90.1720.10">
    <property type="entry name" value="endopeptidase domain like (from Nostoc punctiforme)"/>
    <property type="match status" value="1"/>
</dbReference>
<evidence type="ECO:0000256" key="4">
    <source>
        <dbReference type="ARBA" id="ARBA00022807"/>
    </source>
</evidence>
<reference evidence="7 8" key="1">
    <citation type="submission" date="2016-10" db="EMBL/GenBank/DDBJ databases">
        <authorList>
            <person name="de Groot N.N."/>
        </authorList>
    </citation>
    <scope>NUCLEOTIDE SEQUENCE [LARGE SCALE GENOMIC DNA]</scope>
    <source>
        <strain evidence="7 8">DSM 17890</strain>
    </source>
</reference>
<dbReference type="Proteomes" id="UP000199118">
    <property type="component" value="Unassembled WGS sequence"/>
</dbReference>
<evidence type="ECO:0000256" key="3">
    <source>
        <dbReference type="ARBA" id="ARBA00022801"/>
    </source>
</evidence>
<dbReference type="Pfam" id="PF00877">
    <property type="entry name" value="NLPC_P60"/>
    <property type="match status" value="1"/>
</dbReference>
<dbReference type="InterPro" id="IPR000064">
    <property type="entry name" value="NLP_P60_dom"/>
</dbReference>
<dbReference type="GO" id="GO:0006508">
    <property type="term" value="P:proteolysis"/>
    <property type="evidence" value="ECO:0007669"/>
    <property type="project" value="UniProtKB-KW"/>
</dbReference>
<protein>
    <submittedName>
        <fullName evidence="7">Cell wall-associated hydrolase, NlpC family</fullName>
    </submittedName>
</protein>
<dbReference type="STRING" id="356660.SAMN05444336_102449"/>
<keyword evidence="2" id="KW-0645">Protease</keyword>
<dbReference type="PROSITE" id="PS51935">
    <property type="entry name" value="NLPC_P60"/>
    <property type="match status" value="1"/>
</dbReference>
<dbReference type="GO" id="GO:0008234">
    <property type="term" value="F:cysteine-type peptidase activity"/>
    <property type="evidence" value="ECO:0007669"/>
    <property type="project" value="UniProtKB-KW"/>
</dbReference>
<dbReference type="InterPro" id="IPR038765">
    <property type="entry name" value="Papain-like_cys_pep_sf"/>
</dbReference>
<evidence type="ECO:0000256" key="5">
    <source>
        <dbReference type="SAM" id="MobiDB-lite"/>
    </source>
</evidence>
<evidence type="ECO:0000256" key="2">
    <source>
        <dbReference type="ARBA" id="ARBA00022670"/>
    </source>
</evidence>
<dbReference type="SUPFAM" id="SSF54001">
    <property type="entry name" value="Cysteine proteinases"/>
    <property type="match status" value="1"/>
</dbReference>
<dbReference type="OrthoDB" id="9813368at2"/>
<evidence type="ECO:0000313" key="7">
    <source>
        <dbReference type="EMBL" id="SDW82449.1"/>
    </source>
</evidence>
<keyword evidence="8" id="KW-1185">Reference proteome</keyword>
<accession>A0A1H2WR41</accession>
<dbReference type="InterPro" id="IPR041382">
    <property type="entry name" value="SH3_16"/>
</dbReference>
<dbReference type="InterPro" id="IPR051794">
    <property type="entry name" value="PG_Endopeptidase_C40"/>
</dbReference>
<comment type="similarity">
    <text evidence="1">Belongs to the peptidase C40 family.</text>
</comment>
<dbReference type="RefSeq" id="WP_092680689.1">
    <property type="nucleotide sequence ID" value="NZ_FNMZ01000002.1"/>
</dbReference>
<dbReference type="PANTHER" id="PTHR47359:SF3">
    <property type="entry name" value="NLP_P60 DOMAIN-CONTAINING PROTEIN-RELATED"/>
    <property type="match status" value="1"/>
</dbReference>
<evidence type="ECO:0000259" key="6">
    <source>
        <dbReference type="PROSITE" id="PS51935"/>
    </source>
</evidence>
<feature type="domain" description="NlpC/P60" evidence="6">
    <location>
        <begin position="162"/>
        <end position="284"/>
    </location>
</feature>